<organism evidence="1 2">
    <name type="scientific">Alkalibaculum bacchi</name>
    <dbReference type="NCBI Taxonomy" id="645887"/>
    <lineage>
        <taxon>Bacteria</taxon>
        <taxon>Bacillati</taxon>
        <taxon>Bacillota</taxon>
        <taxon>Clostridia</taxon>
        <taxon>Eubacteriales</taxon>
        <taxon>Eubacteriaceae</taxon>
        <taxon>Alkalibaculum</taxon>
    </lineage>
</organism>
<keyword evidence="2" id="KW-1185">Reference proteome</keyword>
<dbReference type="Proteomes" id="UP000253490">
    <property type="component" value="Unassembled WGS sequence"/>
</dbReference>
<gene>
    <name evidence="1" type="ORF">DES36_107107</name>
</gene>
<reference evidence="1 2" key="1">
    <citation type="submission" date="2018-06" db="EMBL/GenBank/DDBJ databases">
        <title>Genomic Encyclopedia of Type Strains, Phase IV (KMG-IV): sequencing the most valuable type-strain genomes for metagenomic binning, comparative biology and taxonomic classification.</title>
        <authorList>
            <person name="Goeker M."/>
        </authorList>
    </citation>
    <scope>NUCLEOTIDE SEQUENCE [LARGE SCALE GENOMIC DNA]</scope>
    <source>
        <strain evidence="1 2">DSM 22112</strain>
    </source>
</reference>
<name>A0A366I837_9FIRM</name>
<protein>
    <submittedName>
        <fullName evidence="1">Uncharacterized protein</fullName>
    </submittedName>
</protein>
<sequence>MFGNRSISPKEKLLAVKEYLSGYNVHACQDTNSEILSYDYFLD</sequence>
<proteinExistence type="predicted"/>
<dbReference type="RefSeq" id="WP_278278699.1">
    <property type="nucleotide sequence ID" value="NZ_QNRX01000007.1"/>
</dbReference>
<accession>A0A366I837</accession>
<dbReference type="AlphaFoldDB" id="A0A366I837"/>
<evidence type="ECO:0000313" key="2">
    <source>
        <dbReference type="Proteomes" id="UP000253490"/>
    </source>
</evidence>
<dbReference type="EMBL" id="QNRX01000007">
    <property type="protein sequence ID" value="RBP65367.1"/>
    <property type="molecule type" value="Genomic_DNA"/>
</dbReference>
<evidence type="ECO:0000313" key="1">
    <source>
        <dbReference type="EMBL" id="RBP65367.1"/>
    </source>
</evidence>
<comment type="caution">
    <text evidence="1">The sequence shown here is derived from an EMBL/GenBank/DDBJ whole genome shotgun (WGS) entry which is preliminary data.</text>
</comment>